<dbReference type="AlphaFoldDB" id="A0A183K1G6"/>
<protein>
    <submittedName>
        <fullName evidence="3">WD_REPEATS_REGION domain-containing protein</fullName>
    </submittedName>
</protein>
<dbReference type="SUPFAM" id="SSF50978">
    <property type="entry name" value="WD40 repeat-like"/>
    <property type="match status" value="1"/>
</dbReference>
<gene>
    <name evidence="1" type="ORF">SCUD_LOCUS8829</name>
</gene>
<accession>A0A183K1G6</accession>
<dbReference type="Proteomes" id="UP000279833">
    <property type="component" value="Unassembled WGS sequence"/>
</dbReference>
<evidence type="ECO:0000313" key="2">
    <source>
        <dbReference type="Proteomes" id="UP000279833"/>
    </source>
</evidence>
<evidence type="ECO:0000313" key="1">
    <source>
        <dbReference type="EMBL" id="VDP32719.1"/>
    </source>
</evidence>
<dbReference type="Gene3D" id="2.130.10.10">
    <property type="entry name" value="YVTN repeat-like/Quinoprotein amine dehydrogenase"/>
    <property type="match status" value="1"/>
</dbReference>
<dbReference type="InterPro" id="IPR015943">
    <property type="entry name" value="WD40/YVTN_repeat-like_dom_sf"/>
</dbReference>
<name>A0A183K1G6_9TREM</name>
<reference evidence="3" key="1">
    <citation type="submission" date="2016-06" db="UniProtKB">
        <authorList>
            <consortium name="WormBaseParasite"/>
        </authorList>
    </citation>
    <scope>IDENTIFICATION</scope>
</reference>
<reference evidence="1 2" key="2">
    <citation type="submission" date="2018-11" db="EMBL/GenBank/DDBJ databases">
        <authorList>
            <consortium name="Pathogen Informatics"/>
        </authorList>
    </citation>
    <scope>NUCLEOTIDE SEQUENCE [LARGE SCALE GENOMIC DNA]</scope>
    <source>
        <strain evidence="1">Dakar</strain>
        <strain evidence="2">Dakar, Senegal</strain>
    </source>
</reference>
<dbReference type="InterPro" id="IPR036322">
    <property type="entry name" value="WD40_repeat_dom_sf"/>
</dbReference>
<organism evidence="3">
    <name type="scientific">Schistosoma curassoni</name>
    <dbReference type="NCBI Taxonomy" id="6186"/>
    <lineage>
        <taxon>Eukaryota</taxon>
        <taxon>Metazoa</taxon>
        <taxon>Spiralia</taxon>
        <taxon>Lophotrochozoa</taxon>
        <taxon>Platyhelminthes</taxon>
        <taxon>Trematoda</taxon>
        <taxon>Digenea</taxon>
        <taxon>Strigeidida</taxon>
        <taxon>Schistosomatoidea</taxon>
        <taxon>Schistosomatidae</taxon>
        <taxon>Schistosoma</taxon>
    </lineage>
</organism>
<dbReference type="WBParaSite" id="SCUD_0000882901-mRNA-1">
    <property type="protein sequence ID" value="SCUD_0000882901-mRNA-1"/>
    <property type="gene ID" value="SCUD_0000882901"/>
</dbReference>
<proteinExistence type="predicted"/>
<evidence type="ECO:0000313" key="3">
    <source>
        <dbReference type="WBParaSite" id="SCUD_0000882901-mRNA-1"/>
    </source>
</evidence>
<keyword evidence="2" id="KW-1185">Reference proteome</keyword>
<sequence length="178" mass="20179">MKTSTSEGKHGIRWTEEEIRKKRWKWIGHTVRKAPNCVTRQAIIWDPEGQRRRGRRKNTLRREMETDMSKMNKNCMELEKKAQDRIQAHPLGIAYNPSGNLLASGSWSSSGPVIWSTVHKIDSSSILMTPMKKLPGFRSSPKSMVTDVAWIPNQCVSNGRDSIIAVQSNGTIIVYSSI</sequence>
<dbReference type="STRING" id="6186.A0A183K1G6"/>
<dbReference type="EMBL" id="UZAK01032927">
    <property type="protein sequence ID" value="VDP32719.1"/>
    <property type="molecule type" value="Genomic_DNA"/>
</dbReference>